<dbReference type="AlphaFoldDB" id="A0A3V8N7U9"/>
<dbReference type="InterPro" id="IPR021146">
    <property type="entry name" value="Phage_gp6-like_head-tail"/>
</dbReference>
<reference evidence="3" key="3">
    <citation type="submission" date="2018-07" db="EMBL/GenBank/DDBJ databases">
        <authorList>
            <consortium name="NCBI Pathogen Detection Project"/>
        </authorList>
    </citation>
    <scope>NUCLEOTIDE SEQUENCE</scope>
    <source>
        <strain evidence="3">13-0328</strain>
    </source>
</reference>
<dbReference type="Gene3D" id="1.10.3230.30">
    <property type="entry name" value="Phage gp6-like head-tail connector protein"/>
    <property type="match status" value="1"/>
</dbReference>
<reference evidence="4" key="4">
    <citation type="submission" date="2021-05" db="EMBL/GenBank/DDBJ databases">
        <title>Whole genome PacBio Sequel sequence of Salmonella enterica subsp. enterica.</title>
        <authorList>
            <person name="Hoffmann M."/>
            <person name="Balkey M."/>
            <person name="Luo Y."/>
        </authorList>
    </citation>
    <scope>NUCLEOTIDE SEQUENCE</scope>
    <source>
        <strain evidence="4">CFSAN029662</strain>
    </source>
</reference>
<dbReference type="EMBL" id="DAAMJF010000026">
    <property type="protein sequence ID" value="HAC6884151.1"/>
    <property type="molecule type" value="Genomic_DNA"/>
</dbReference>
<dbReference type="EMBL" id="CP074647">
    <property type="protein sequence ID" value="QVS47250.1"/>
    <property type="molecule type" value="Genomic_DNA"/>
</dbReference>
<dbReference type="EMBL" id="AAIILT010000007">
    <property type="protein sequence ID" value="ECE5910138.1"/>
    <property type="molecule type" value="Genomic_DNA"/>
</dbReference>
<reference evidence="3" key="1">
    <citation type="journal article" date="2018" name="Genome Biol.">
        <title>SKESA: strategic k-mer extension for scrupulous assemblies.</title>
        <authorList>
            <person name="Souvorov A."/>
            <person name="Agarwala R."/>
            <person name="Lipman D.J."/>
        </authorList>
    </citation>
    <scope>NUCLEOTIDE SEQUENCE</scope>
    <source>
        <strain evidence="3">13-0328</strain>
    </source>
</reference>
<evidence type="ECO:0000313" key="2">
    <source>
        <dbReference type="EMBL" id="ECE5910138.1"/>
    </source>
</evidence>
<dbReference type="CDD" id="cd08054">
    <property type="entry name" value="gp6"/>
    <property type="match status" value="1"/>
</dbReference>
<proteinExistence type="predicted"/>
<gene>
    <name evidence="1" type="ORF">AGQ41_03155</name>
    <name evidence="2" type="ORF">AH079_11220</name>
    <name evidence="3" type="ORF">G0D71_12310</name>
    <name evidence="4" type="ORF">VL99_03175</name>
</gene>
<name>A0A3V8N7U9_SALET</name>
<accession>A0A3V8N7U9</accession>
<reference evidence="2" key="2">
    <citation type="submission" date="2018-05" db="EMBL/GenBank/DDBJ databases">
        <authorList>
            <consortium name="GenomeTrakr network: Whole genome sequencing for foodborne pathogen traceback"/>
        </authorList>
    </citation>
    <scope>NUCLEOTIDE SEQUENCE</scope>
    <source>
        <strain evidence="1">ADRDL-NGUA-38</strain>
        <strain evidence="4">CFSAN029662</strain>
        <strain evidence="2">FDA00001697</strain>
    </source>
</reference>
<dbReference type="NCBIfam" id="TIGR01560">
    <property type="entry name" value="put_DNA_pack"/>
    <property type="match status" value="1"/>
</dbReference>
<dbReference type="Pfam" id="PF05135">
    <property type="entry name" value="Phage_connect_1"/>
    <property type="match status" value="1"/>
</dbReference>
<sequence length="96" mass="10997">MAELITLEEVKLHCRIDGDDENALINGYIVAALEICQKHIGRRFDDGLEFNPALKVGCLLLVGHWYEHREIAAEKTSELPFSTSSLWNYYREPGVY</sequence>
<organism evidence="2">
    <name type="scientific">Salmonella enterica I</name>
    <dbReference type="NCBI Taxonomy" id="59201"/>
    <lineage>
        <taxon>Bacteria</taxon>
        <taxon>Pseudomonadati</taxon>
        <taxon>Pseudomonadota</taxon>
        <taxon>Gammaproteobacteria</taxon>
        <taxon>Enterobacterales</taxon>
        <taxon>Enterobacteriaceae</taxon>
        <taxon>Salmonella</taxon>
    </lineage>
</organism>
<evidence type="ECO:0000313" key="3">
    <source>
        <dbReference type="EMBL" id="HAC6884151.1"/>
    </source>
</evidence>
<protein>
    <submittedName>
        <fullName evidence="2 4">Head-tail connector protein</fullName>
    </submittedName>
</protein>
<dbReference type="InterPro" id="IPR006450">
    <property type="entry name" value="Phage_HK97_gp6-like"/>
</dbReference>
<evidence type="ECO:0000313" key="4">
    <source>
        <dbReference type="EMBL" id="QVS47250.1"/>
    </source>
</evidence>
<dbReference type="EMBL" id="AAGMSH010000003">
    <property type="protein sequence ID" value="EBP6613881.1"/>
    <property type="molecule type" value="Genomic_DNA"/>
</dbReference>
<evidence type="ECO:0000313" key="1">
    <source>
        <dbReference type="EMBL" id="EBP6613881.1"/>
    </source>
</evidence>